<accession>A0A6C0I5E0</accession>
<reference evidence="1" key="1">
    <citation type="journal article" date="2020" name="Nature">
        <title>Giant virus diversity and host interactions through global metagenomics.</title>
        <authorList>
            <person name="Schulz F."/>
            <person name="Roux S."/>
            <person name="Paez-Espino D."/>
            <person name="Jungbluth S."/>
            <person name="Walsh D.A."/>
            <person name="Denef V.J."/>
            <person name="McMahon K.D."/>
            <person name="Konstantinidis K.T."/>
            <person name="Eloe-Fadrosh E.A."/>
            <person name="Kyrpides N.C."/>
            <person name="Woyke T."/>
        </authorList>
    </citation>
    <scope>NUCLEOTIDE SEQUENCE</scope>
    <source>
        <strain evidence="1">GVMAG-M-3300023184-191</strain>
    </source>
</reference>
<evidence type="ECO:0000313" key="1">
    <source>
        <dbReference type="EMBL" id="QHT88002.1"/>
    </source>
</evidence>
<organism evidence="1">
    <name type="scientific">viral metagenome</name>
    <dbReference type="NCBI Taxonomy" id="1070528"/>
    <lineage>
        <taxon>unclassified sequences</taxon>
        <taxon>metagenomes</taxon>
        <taxon>organismal metagenomes</taxon>
    </lineage>
</organism>
<sequence>MLIVFYSLTKEKKENNAIKHFYSNMEMLSMI</sequence>
<dbReference type="AlphaFoldDB" id="A0A6C0I5E0"/>
<name>A0A6C0I5E0_9ZZZZ</name>
<proteinExistence type="predicted"/>
<protein>
    <submittedName>
        <fullName evidence="1">Uncharacterized protein</fullName>
    </submittedName>
</protein>
<dbReference type="EMBL" id="MN740107">
    <property type="protein sequence ID" value="QHT88002.1"/>
    <property type="molecule type" value="Genomic_DNA"/>
</dbReference>